<gene>
    <name evidence="14" type="ORF">GCM10010840_18040</name>
</gene>
<keyword evidence="3" id="KW-0677">Repeat</keyword>
<organism evidence="14 15">
    <name type="scientific">Deinococcus aerolatus</name>
    <dbReference type="NCBI Taxonomy" id="522487"/>
    <lineage>
        <taxon>Bacteria</taxon>
        <taxon>Thermotogati</taxon>
        <taxon>Deinococcota</taxon>
        <taxon>Deinococci</taxon>
        <taxon>Deinococcales</taxon>
        <taxon>Deinococcaceae</taxon>
        <taxon>Deinococcus</taxon>
    </lineage>
</organism>
<evidence type="ECO:0000256" key="8">
    <source>
        <dbReference type="ARBA" id="ARBA00022881"/>
    </source>
</evidence>
<keyword evidence="10" id="KW-0234">DNA repair</keyword>
<evidence type="ECO:0000256" key="10">
    <source>
        <dbReference type="ARBA" id="ARBA00023204"/>
    </source>
</evidence>
<dbReference type="RefSeq" id="WP_188971081.1">
    <property type="nucleotide sequence ID" value="NZ_BMOL01000007.1"/>
</dbReference>
<evidence type="ECO:0000313" key="14">
    <source>
        <dbReference type="EMBL" id="GGL80575.1"/>
    </source>
</evidence>
<comment type="caution">
    <text evidence="14">The sequence shown here is derived from an EMBL/GenBank/DDBJ whole genome shotgun (WGS) entry which is preliminary data.</text>
</comment>
<dbReference type="Proteomes" id="UP000639973">
    <property type="component" value="Unassembled WGS sequence"/>
</dbReference>
<evidence type="ECO:0000256" key="7">
    <source>
        <dbReference type="ARBA" id="ARBA00022840"/>
    </source>
</evidence>
<accession>A0ABQ2G8R3</accession>
<keyword evidence="5" id="KW-0227">DNA damage</keyword>
<sequence>MHFQGQITVFTGMAGSGKSSLVFDTSTAEVPRRLDETHGFQGFLPHDGQPDVDRIEHLNAPISIDQNRMGGGACGEMLSEGTPQGLKACARSLTGQPL</sequence>
<keyword evidence="6" id="KW-0228">DNA excision</keyword>
<evidence type="ECO:0000313" key="15">
    <source>
        <dbReference type="Proteomes" id="UP000639973"/>
    </source>
</evidence>
<evidence type="ECO:0000256" key="13">
    <source>
        <dbReference type="ARBA" id="ARBA00042156"/>
    </source>
</evidence>
<dbReference type="InterPro" id="IPR027417">
    <property type="entry name" value="P-loop_NTPase"/>
</dbReference>
<reference evidence="15" key="1">
    <citation type="journal article" date="2019" name="Int. J. Syst. Evol. Microbiol.">
        <title>The Global Catalogue of Microorganisms (GCM) 10K type strain sequencing project: providing services to taxonomists for standard genome sequencing and annotation.</title>
        <authorList>
            <consortium name="The Broad Institute Genomics Platform"/>
            <consortium name="The Broad Institute Genome Sequencing Center for Infectious Disease"/>
            <person name="Wu L."/>
            <person name="Ma J."/>
        </authorList>
    </citation>
    <scope>NUCLEOTIDE SEQUENCE [LARGE SCALE GENOMIC DNA]</scope>
    <source>
        <strain evidence="15">JCM 15442</strain>
    </source>
</reference>
<evidence type="ECO:0000256" key="5">
    <source>
        <dbReference type="ARBA" id="ARBA00022763"/>
    </source>
</evidence>
<evidence type="ECO:0000256" key="9">
    <source>
        <dbReference type="ARBA" id="ARBA00023125"/>
    </source>
</evidence>
<evidence type="ECO:0000256" key="4">
    <source>
        <dbReference type="ARBA" id="ARBA00022741"/>
    </source>
</evidence>
<comment type="similarity">
    <text evidence="11">Belongs to the ABC transporter superfamily. UvrA family.</text>
</comment>
<keyword evidence="4" id="KW-0547">Nucleotide-binding</keyword>
<evidence type="ECO:0000256" key="2">
    <source>
        <dbReference type="ARBA" id="ARBA00022490"/>
    </source>
</evidence>
<dbReference type="EMBL" id="BMOL01000007">
    <property type="protein sequence ID" value="GGL80575.1"/>
    <property type="molecule type" value="Genomic_DNA"/>
</dbReference>
<proteinExistence type="inferred from homology"/>
<name>A0ABQ2G8R3_9DEIO</name>
<keyword evidence="9" id="KW-0238">DNA-binding</keyword>
<dbReference type="Gene3D" id="3.40.50.300">
    <property type="entry name" value="P-loop containing nucleotide triphosphate hydrolases"/>
    <property type="match status" value="1"/>
</dbReference>
<evidence type="ECO:0000256" key="11">
    <source>
        <dbReference type="ARBA" id="ARBA00038000"/>
    </source>
</evidence>
<dbReference type="PANTHER" id="PTHR43152">
    <property type="entry name" value="UVRABC SYSTEM PROTEIN A"/>
    <property type="match status" value="1"/>
</dbReference>
<keyword evidence="7" id="KW-0067">ATP-binding</keyword>
<protein>
    <recommendedName>
        <fullName evidence="12">UvrABC system protein A</fullName>
    </recommendedName>
    <alternativeName>
        <fullName evidence="13">Excinuclease ABC subunit A</fullName>
    </alternativeName>
</protein>
<keyword evidence="8" id="KW-0267">Excision nuclease</keyword>
<keyword evidence="15" id="KW-1185">Reference proteome</keyword>
<evidence type="ECO:0000256" key="1">
    <source>
        <dbReference type="ARBA" id="ARBA00004496"/>
    </source>
</evidence>
<evidence type="ECO:0000256" key="3">
    <source>
        <dbReference type="ARBA" id="ARBA00022737"/>
    </source>
</evidence>
<dbReference type="PANTHER" id="PTHR43152:SF2">
    <property type="entry name" value="DRUG RESISTANCE ABC TRANSPORTER"/>
    <property type="match status" value="1"/>
</dbReference>
<keyword evidence="2" id="KW-0963">Cytoplasm</keyword>
<evidence type="ECO:0000256" key="12">
    <source>
        <dbReference type="ARBA" id="ARBA00039316"/>
    </source>
</evidence>
<evidence type="ECO:0000256" key="6">
    <source>
        <dbReference type="ARBA" id="ARBA00022769"/>
    </source>
</evidence>
<comment type="subcellular location">
    <subcellularLocation>
        <location evidence="1">Cytoplasm</location>
    </subcellularLocation>
</comment>